<feature type="region of interest" description="Disordered" evidence="1">
    <location>
        <begin position="1"/>
        <end position="43"/>
    </location>
</feature>
<feature type="region of interest" description="Disordered" evidence="1">
    <location>
        <begin position="77"/>
        <end position="106"/>
    </location>
</feature>
<dbReference type="Proteomes" id="UP000189670">
    <property type="component" value="Unassembled WGS sequence"/>
</dbReference>
<comment type="caution">
    <text evidence="2">The sequence shown here is derived from an EMBL/GenBank/DDBJ whole genome shotgun (WGS) entry which is preliminary data.</text>
</comment>
<evidence type="ECO:0000313" key="2">
    <source>
        <dbReference type="EMBL" id="ETR74438.1"/>
    </source>
</evidence>
<reference evidence="3" key="1">
    <citation type="submission" date="2012-11" db="EMBL/GenBank/DDBJ databases">
        <authorList>
            <person name="Lucero-Rivera Y.E."/>
            <person name="Tovar-Ramirez D."/>
        </authorList>
    </citation>
    <scope>NUCLEOTIDE SEQUENCE [LARGE SCALE GENOMIC DNA]</scope>
    <source>
        <strain evidence="3">Araruama</strain>
    </source>
</reference>
<organism evidence="2 3">
    <name type="scientific">Candidatus Magnetoglobus multicellularis str. Araruama</name>
    <dbReference type="NCBI Taxonomy" id="890399"/>
    <lineage>
        <taxon>Bacteria</taxon>
        <taxon>Pseudomonadati</taxon>
        <taxon>Thermodesulfobacteriota</taxon>
        <taxon>Desulfobacteria</taxon>
        <taxon>Desulfobacterales</taxon>
        <taxon>Desulfobacteraceae</taxon>
        <taxon>Candidatus Magnetoglobus</taxon>
    </lineage>
</organism>
<protein>
    <submittedName>
        <fullName evidence="2">Uncharacterized protein</fullName>
    </submittedName>
</protein>
<sequence length="106" mass="12012">MMNNDDTSNKKPNLLFISDIPLETSEPAQEVVKPEKPEKEKQTEEKFAFLIPKPNPEFDMPDEIIAENSAPNVCVSEKEPVLQKPTNKQELSKDIEKGPFKGKKIC</sequence>
<dbReference type="AlphaFoldDB" id="A0A1V1PI43"/>
<evidence type="ECO:0000256" key="1">
    <source>
        <dbReference type="SAM" id="MobiDB-lite"/>
    </source>
</evidence>
<feature type="compositionally biased region" description="Basic and acidic residues" evidence="1">
    <location>
        <begin position="90"/>
        <end position="99"/>
    </location>
</feature>
<name>A0A1V1PI43_9BACT</name>
<evidence type="ECO:0000313" key="3">
    <source>
        <dbReference type="Proteomes" id="UP000189670"/>
    </source>
</evidence>
<dbReference type="EMBL" id="ATBP01000007">
    <property type="protein sequence ID" value="ETR74438.1"/>
    <property type="molecule type" value="Genomic_DNA"/>
</dbReference>
<accession>A0A1V1PI43</accession>
<gene>
    <name evidence="2" type="ORF">OMM_06333</name>
</gene>
<feature type="compositionally biased region" description="Basic and acidic residues" evidence="1">
    <location>
        <begin position="32"/>
        <end position="43"/>
    </location>
</feature>
<proteinExistence type="predicted"/>